<dbReference type="GO" id="GO:0006355">
    <property type="term" value="P:regulation of DNA-templated transcription"/>
    <property type="evidence" value="ECO:0007669"/>
    <property type="project" value="UniProtKB-ARBA"/>
</dbReference>
<dbReference type="GO" id="GO:0040029">
    <property type="term" value="P:epigenetic regulation of gene expression"/>
    <property type="evidence" value="ECO:0007669"/>
    <property type="project" value="UniProtKB-ARBA"/>
</dbReference>
<evidence type="ECO:0000256" key="7">
    <source>
        <dbReference type="ARBA" id="ARBA00023242"/>
    </source>
</evidence>
<keyword evidence="3" id="KW-0560">Oxidoreductase</keyword>
<dbReference type="InterPro" id="IPR004198">
    <property type="entry name" value="Znf_C5HC2"/>
</dbReference>
<dbReference type="GO" id="GO:0000785">
    <property type="term" value="C:chromatin"/>
    <property type="evidence" value="ECO:0007669"/>
    <property type="project" value="TreeGrafter"/>
</dbReference>
<feature type="compositionally biased region" description="Low complexity" evidence="8">
    <location>
        <begin position="828"/>
        <end position="840"/>
    </location>
</feature>
<evidence type="ECO:0000256" key="6">
    <source>
        <dbReference type="ARBA" id="ARBA00023163"/>
    </source>
</evidence>
<dbReference type="GO" id="GO:0005634">
    <property type="term" value="C:nucleus"/>
    <property type="evidence" value="ECO:0007669"/>
    <property type="project" value="TreeGrafter"/>
</dbReference>
<dbReference type="InterPro" id="IPR003349">
    <property type="entry name" value="JmjN"/>
</dbReference>
<dbReference type="Proteomes" id="UP001346149">
    <property type="component" value="Unassembled WGS sequence"/>
</dbReference>
<dbReference type="EMBL" id="JAXQNO010000021">
    <property type="protein sequence ID" value="KAK4769472.1"/>
    <property type="molecule type" value="Genomic_DNA"/>
</dbReference>
<dbReference type="AlphaFoldDB" id="A0AAN7QJ43"/>
<name>A0AAN7QJ43_TRANT</name>
<dbReference type="Gene3D" id="2.60.120.650">
    <property type="entry name" value="Cupin"/>
    <property type="match status" value="1"/>
</dbReference>
<dbReference type="Pfam" id="PF02375">
    <property type="entry name" value="JmjN"/>
    <property type="match status" value="1"/>
</dbReference>
<keyword evidence="5" id="KW-0805">Transcription regulation</keyword>
<keyword evidence="12" id="KW-1185">Reference proteome</keyword>
<dbReference type="Pfam" id="PF02928">
    <property type="entry name" value="zf-C5HC2"/>
    <property type="match status" value="1"/>
</dbReference>
<accession>A0AAN7QJ43</accession>
<comment type="caution">
    <text evidence="11">The sequence shown here is derived from an EMBL/GenBank/DDBJ whole genome shotgun (WGS) entry which is preliminary data.</text>
</comment>
<evidence type="ECO:0000256" key="2">
    <source>
        <dbReference type="ARBA" id="ARBA00022723"/>
    </source>
</evidence>
<dbReference type="FunFam" id="2.60.120.650:FF:000016">
    <property type="entry name" value="Lysine-specific demethylase isoform A"/>
    <property type="match status" value="1"/>
</dbReference>
<dbReference type="Pfam" id="PF02373">
    <property type="entry name" value="JmjC"/>
    <property type="match status" value="1"/>
</dbReference>
<evidence type="ECO:0000256" key="3">
    <source>
        <dbReference type="ARBA" id="ARBA00023002"/>
    </source>
</evidence>
<feature type="region of interest" description="Disordered" evidence="8">
    <location>
        <begin position="744"/>
        <end position="769"/>
    </location>
</feature>
<protein>
    <recommendedName>
        <fullName evidence="13">Lysine-specific demethylase JMJ706-like</fullName>
    </recommendedName>
</protein>
<proteinExistence type="predicted"/>
<dbReference type="InterPro" id="IPR003347">
    <property type="entry name" value="JmjC_dom"/>
</dbReference>
<keyword evidence="7" id="KW-0539">Nucleus</keyword>
<dbReference type="GO" id="GO:0141052">
    <property type="term" value="F:histone H3 demethylase activity"/>
    <property type="evidence" value="ECO:0007669"/>
    <property type="project" value="UniProtKB-ARBA"/>
</dbReference>
<feature type="compositionally biased region" description="Basic and acidic residues" evidence="8">
    <location>
        <begin position="784"/>
        <end position="808"/>
    </location>
</feature>
<reference evidence="11 12" key="1">
    <citation type="journal article" date="2023" name="Hortic Res">
        <title>Pangenome of water caltrop reveals structural variations and asymmetric subgenome divergence after allopolyploidization.</title>
        <authorList>
            <person name="Zhang X."/>
            <person name="Chen Y."/>
            <person name="Wang L."/>
            <person name="Yuan Y."/>
            <person name="Fang M."/>
            <person name="Shi L."/>
            <person name="Lu R."/>
            <person name="Comes H.P."/>
            <person name="Ma Y."/>
            <person name="Chen Y."/>
            <person name="Huang G."/>
            <person name="Zhou Y."/>
            <person name="Zheng Z."/>
            <person name="Qiu Y."/>
        </authorList>
    </citation>
    <scope>NUCLEOTIDE SEQUENCE [LARGE SCALE GENOMIC DNA]</scope>
    <source>
        <strain evidence="11">F231</strain>
    </source>
</reference>
<keyword evidence="2" id="KW-0479">Metal-binding</keyword>
<feature type="domain" description="JmjN" evidence="9">
    <location>
        <begin position="102"/>
        <end position="143"/>
    </location>
</feature>
<evidence type="ECO:0000313" key="11">
    <source>
        <dbReference type="EMBL" id="KAK4769472.1"/>
    </source>
</evidence>
<dbReference type="PROSITE" id="PS51184">
    <property type="entry name" value="JMJC"/>
    <property type="match status" value="1"/>
</dbReference>
<evidence type="ECO:0000256" key="1">
    <source>
        <dbReference type="ARBA" id="ARBA00001954"/>
    </source>
</evidence>
<dbReference type="SUPFAM" id="SSF51197">
    <property type="entry name" value="Clavaminate synthase-like"/>
    <property type="match status" value="1"/>
</dbReference>
<organism evidence="11 12">
    <name type="scientific">Trapa natans</name>
    <name type="common">Water chestnut</name>
    <dbReference type="NCBI Taxonomy" id="22666"/>
    <lineage>
        <taxon>Eukaryota</taxon>
        <taxon>Viridiplantae</taxon>
        <taxon>Streptophyta</taxon>
        <taxon>Embryophyta</taxon>
        <taxon>Tracheophyta</taxon>
        <taxon>Spermatophyta</taxon>
        <taxon>Magnoliopsida</taxon>
        <taxon>eudicotyledons</taxon>
        <taxon>Gunneridae</taxon>
        <taxon>Pentapetalae</taxon>
        <taxon>rosids</taxon>
        <taxon>malvids</taxon>
        <taxon>Myrtales</taxon>
        <taxon>Lythraceae</taxon>
        <taxon>Trapa</taxon>
    </lineage>
</organism>
<evidence type="ECO:0000259" key="9">
    <source>
        <dbReference type="PROSITE" id="PS51183"/>
    </source>
</evidence>
<sequence>MVERGVSLSEDVQNSLQFLKQKRLQRLKTETIMETAGLSKVIYRSGGDALRSTGCGVRIHSKDNYLPESHRGATTGNNGFPRPKVDKFHMKDLDWIEKIPECPVYCPSKEEFDDPLVYVQKIAPEASRYGICKIVSPLSASVPAGVVLMKEKSGFKFTTRVQPLRLAEWDPEDKVTFFMSGRNYTFRDFEKMANKFFARRYHSAGCLPASYMEKEFWNEISDGKTDMVEYACDVDGSAFSLSPSDPLGNSKWNLKNLSRLPKSVLRLLKTEIAGVTDPMLYIGMLFSIFAWHVEDHYLYSINYHHCGAFKTWYGIPGDAALDFEKVVKEHVYTTDILSTEGEDGAFDVLLGKTTLFPPNILLEHDVPVYKAVQKPGEFVITFPRAYHAGFSHGFNCGEAVNFALGDWFPLGAVASRRYALLNRAPLLPHEELLCKEAMMLDTILLYEDLEFSSADLVSHFSVKISFVKMMRFYHHARWCIIKSGACSGASLVSDATILCTICKRDCYVAYLTCECYMHPVCLRHGVKSFESSCGSSLILCLRDNALEMEEAAKRFEQDVKIMQSIHGSISEDEELYPIPEWAKGAQLDEYFPYCDISFDSKCRKPASLISQSQGPDPEIGLTPRPHVQEVSHVCLVPKPEPAESISILSNKTGNFSSGRLSKDLSRNAPEVSVCSLSGDEYFTSCRAAQDGLESKHIEHCCDESDSEEIFRVKRRSLVKTEKGIVKHTSVPNEQQGFKRLKRQQIEESNRGFSGGSHQRGTMESCSRGRLVKGTSATSINIKYKKPDGDLTSRRNQQKSKDGFQHELGRAVWEPPPAGTCPPKRLKVRGLSSSGSESRLI</sequence>
<gene>
    <name evidence="11" type="ORF">SAY86_027622</name>
</gene>
<evidence type="ECO:0008006" key="13">
    <source>
        <dbReference type="Google" id="ProtNLM"/>
    </source>
</evidence>
<dbReference type="PANTHER" id="PTHR10694:SF33">
    <property type="entry name" value="LYSINE-SPECIFIC DEMETHYLASE 5"/>
    <property type="match status" value="1"/>
</dbReference>
<evidence type="ECO:0000313" key="12">
    <source>
        <dbReference type="Proteomes" id="UP001346149"/>
    </source>
</evidence>
<feature type="domain" description="JmjC" evidence="10">
    <location>
        <begin position="249"/>
        <end position="419"/>
    </location>
</feature>
<dbReference type="SMART" id="SM00558">
    <property type="entry name" value="JmjC"/>
    <property type="match status" value="1"/>
</dbReference>
<dbReference type="PANTHER" id="PTHR10694">
    <property type="entry name" value="LYSINE-SPECIFIC DEMETHYLASE"/>
    <property type="match status" value="1"/>
</dbReference>
<dbReference type="GO" id="GO:0046872">
    <property type="term" value="F:metal ion binding"/>
    <property type="evidence" value="ECO:0007669"/>
    <property type="project" value="UniProtKB-KW"/>
</dbReference>
<evidence type="ECO:0000256" key="5">
    <source>
        <dbReference type="ARBA" id="ARBA00023015"/>
    </source>
</evidence>
<keyword evidence="4" id="KW-0408">Iron</keyword>
<feature type="region of interest" description="Disordered" evidence="8">
    <location>
        <begin position="782"/>
        <end position="840"/>
    </location>
</feature>
<comment type="cofactor">
    <cofactor evidence="1">
        <name>Fe(2+)</name>
        <dbReference type="ChEBI" id="CHEBI:29033"/>
    </cofactor>
</comment>
<keyword evidence="6" id="KW-0804">Transcription</keyword>
<evidence type="ECO:0000256" key="4">
    <source>
        <dbReference type="ARBA" id="ARBA00023004"/>
    </source>
</evidence>
<dbReference type="PROSITE" id="PS51183">
    <property type="entry name" value="JMJN"/>
    <property type="match status" value="1"/>
</dbReference>
<evidence type="ECO:0000259" key="10">
    <source>
        <dbReference type="PROSITE" id="PS51184"/>
    </source>
</evidence>
<dbReference type="SMART" id="SM00545">
    <property type="entry name" value="JmjN"/>
    <property type="match status" value="1"/>
</dbReference>
<feature type="compositionally biased region" description="Polar residues" evidence="8">
    <location>
        <begin position="755"/>
        <end position="764"/>
    </location>
</feature>
<evidence type="ECO:0000256" key="8">
    <source>
        <dbReference type="SAM" id="MobiDB-lite"/>
    </source>
</evidence>
<dbReference type="GO" id="GO:0016491">
    <property type="term" value="F:oxidoreductase activity"/>
    <property type="evidence" value="ECO:0007669"/>
    <property type="project" value="UniProtKB-KW"/>
</dbReference>